<organism evidence="4 5">
    <name type="scientific">Plectus sambesii</name>
    <dbReference type="NCBI Taxonomy" id="2011161"/>
    <lineage>
        <taxon>Eukaryota</taxon>
        <taxon>Metazoa</taxon>
        <taxon>Ecdysozoa</taxon>
        <taxon>Nematoda</taxon>
        <taxon>Chromadorea</taxon>
        <taxon>Plectida</taxon>
        <taxon>Plectina</taxon>
        <taxon>Plectoidea</taxon>
        <taxon>Plectidae</taxon>
        <taxon>Plectus</taxon>
    </lineage>
</organism>
<dbReference type="PANTHER" id="PTHR43681:SF1">
    <property type="entry name" value="SARCALUMENIN"/>
    <property type="match status" value="1"/>
</dbReference>
<proteinExistence type="predicted"/>
<dbReference type="InterPro" id="IPR027417">
    <property type="entry name" value="P-loop_NTPase"/>
</dbReference>
<name>A0A914XEI0_9BILA</name>
<evidence type="ECO:0000313" key="5">
    <source>
        <dbReference type="WBParaSite" id="PSAMB.scaffold789size41346.g8796.t1"/>
    </source>
</evidence>
<keyword evidence="2" id="KW-0732">Signal</keyword>
<feature type="region of interest" description="Disordered" evidence="1">
    <location>
        <begin position="642"/>
        <end position="668"/>
    </location>
</feature>
<feature type="compositionally biased region" description="Basic and acidic residues" evidence="1">
    <location>
        <begin position="850"/>
        <end position="876"/>
    </location>
</feature>
<dbReference type="Gene3D" id="3.40.50.300">
    <property type="entry name" value="P-loop containing nucleotide triphosphate hydrolases"/>
    <property type="match status" value="1"/>
</dbReference>
<feature type="compositionally biased region" description="Basic residues" evidence="1">
    <location>
        <begin position="877"/>
        <end position="888"/>
    </location>
</feature>
<feature type="compositionally biased region" description="Acidic residues" evidence="1">
    <location>
        <begin position="1089"/>
        <end position="1103"/>
    </location>
</feature>
<dbReference type="WBParaSite" id="PSAMB.scaffold789size41346.g8796.t1">
    <property type="protein sequence ID" value="PSAMB.scaffold789size41346.g8796.t1"/>
    <property type="gene ID" value="PSAMB.scaffold789size41346.g8796"/>
</dbReference>
<dbReference type="InterPro" id="IPR030381">
    <property type="entry name" value="G_DYNAMIN_dom"/>
</dbReference>
<dbReference type="GO" id="GO:0005525">
    <property type="term" value="F:GTP binding"/>
    <property type="evidence" value="ECO:0007669"/>
    <property type="project" value="InterPro"/>
</dbReference>
<dbReference type="Pfam" id="PF00350">
    <property type="entry name" value="Dynamin_N"/>
    <property type="match status" value="1"/>
</dbReference>
<dbReference type="AlphaFoldDB" id="A0A914XEI0"/>
<feature type="compositionally biased region" description="Acidic residues" evidence="1">
    <location>
        <begin position="528"/>
        <end position="538"/>
    </location>
</feature>
<feature type="chain" id="PRO_5037517530" evidence="2">
    <location>
        <begin position="26"/>
        <end position="1200"/>
    </location>
</feature>
<feature type="signal peptide" evidence="2">
    <location>
        <begin position="1"/>
        <end position="25"/>
    </location>
</feature>
<accession>A0A914XEI0</accession>
<reference evidence="5" key="1">
    <citation type="submission" date="2022-11" db="UniProtKB">
        <authorList>
            <consortium name="WormBaseParasite"/>
        </authorList>
    </citation>
    <scope>IDENTIFICATION</scope>
</reference>
<feature type="compositionally biased region" description="Acidic residues" evidence="1">
    <location>
        <begin position="654"/>
        <end position="663"/>
    </location>
</feature>
<evidence type="ECO:0000259" key="3">
    <source>
        <dbReference type="PROSITE" id="PS51718"/>
    </source>
</evidence>
<evidence type="ECO:0000256" key="2">
    <source>
        <dbReference type="SAM" id="SignalP"/>
    </source>
</evidence>
<dbReference type="InterPro" id="IPR051943">
    <property type="entry name" value="TRAFAC_Dynamin-like_GTPase"/>
</dbReference>
<keyword evidence="4" id="KW-1185">Reference proteome</keyword>
<dbReference type="Proteomes" id="UP000887566">
    <property type="component" value="Unplaced"/>
</dbReference>
<feature type="compositionally biased region" description="Basic and acidic residues" evidence="1">
    <location>
        <begin position="542"/>
        <end position="559"/>
    </location>
</feature>
<feature type="region of interest" description="Disordered" evidence="1">
    <location>
        <begin position="1077"/>
        <end position="1103"/>
    </location>
</feature>
<protein>
    <submittedName>
        <fullName evidence="5">Dynamin-type G domain-containing protein</fullName>
    </submittedName>
</protein>
<feature type="compositionally biased region" description="Acidic residues" evidence="1">
    <location>
        <begin position="957"/>
        <end position="968"/>
    </location>
</feature>
<dbReference type="InterPro" id="IPR045063">
    <property type="entry name" value="Dynamin_N"/>
</dbReference>
<dbReference type="SUPFAM" id="SSF52540">
    <property type="entry name" value="P-loop containing nucleoside triphosphate hydrolases"/>
    <property type="match status" value="1"/>
</dbReference>
<feature type="compositionally biased region" description="Basic and acidic residues" evidence="1">
    <location>
        <begin position="889"/>
        <end position="908"/>
    </location>
</feature>
<feature type="domain" description="Dynamin-type G" evidence="3">
    <location>
        <begin position="103"/>
        <end position="350"/>
    </location>
</feature>
<sequence>MATKRFCRSVSLLLLQLLLCWSALTIDETATSASQGEESDYRVFHRDQILYPTKAEDKSNAVDDQKVLRQLAAIYASSIRPAERQSHYSSLGISRSTLTETTLFAKPSILFVGPWSTGKTTTINYLLGDHKNDRLLRGVEPTTSHFTAINYGERAGQTDGLILAADPEHPLTQLEQFGQRALQHVTELQLPHRLLANLTLVDTPGMFENQAQRERGYSYDAMLGWFAHRADLIVVMFDPARVEVGHEMSRLFRRVSARHPSVRIVLNKADSIDEEQLMRIYGALLWSLSPLVNASEPPRVYLSSLWSRPHQGQPAFKRLLQRDEQALLTDIRLTIEDGVRNKIALVRRQAQRVRMHYIMVDAIVQTYRRYKGADEQQNSRLLADMIANPTKYGILKAAMERANGVYEEPDANEYTAYFKTISIDDHHTTDELCANDSHCHFLQLQDAIDVRLTDLIRGYGASRKVAVDSDNDEPTDGENADENDNDEAAEALSSNVEAVAEVPDQPADTDEQEEEQEETGDHSHEEQLGDDDDDEDTSSELNENHGNKTEDESSAEMHDYTPPTPSDYVAEASGPFLFAGAAASNPPDRKKKRHEEKTEEVEEIAADDDENEEPNKIKCHYRKSCYETGKVPELGHDIFVAPVSVKAKQKSEESDKEDDDEELSEQKKKLSCKYRKSCYDTGVLPDLNKESEAAVARNQAEKEAAALINHYTTPELRCRYRKSCYETGVVPQLKPQIVVPRSSKAPEDKKDDEETEDDDDEENIKLRCKYRKSCYDTGVLPDLNKESEAAVARKQAEKEAAALINHYTTPELRCRYRKSCYETGQLPEQFKAAPQPAKAEKEHHHRTHKHDTNPKEKHDKPSAPKAARRSDSERSTARTKHHKTHRTVQPKDKKLEERRKQKRSAAKEPELVEVATLPADVMKLQCRYRYSCYRTGVLVLNAPTAEKEHVDASATDEHDEEPDEEPSEDEIKLRCKYRKSCYASHGLEVKLDEHKEAVEEEDVDVEEMQKARLQLIAKWILHTLKEEEAEAQERPKPVDVHTPLTEANEKLDAKIRCHYRKSCYETGVVPQLEPQIVFTRSSKASEDKKDDEETEDDDDDDEDNIKLRCKYRKSCYDTGVLPDLNKENEEAVARKEAEEEAAALVNRYTTPELRCRYRKSCYETGQLPEQFYAASEPQDEEEESLTERIFTEAIPTTIDE</sequence>
<dbReference type="Gene3D" id="1.10.268.20">
    <property type="match status" value="1"/>
</dbReference>
<feature type="region of interest" description="Disordered" evidence="1">
    <location>
        <begin position="502"/>
        <end position="613"/>
    </location>
</feature>
<dbReference type="PANTHER" id="PTHR43681">
    <property type="entry name" value="TRANSMEMBRANE GTPASE FZO"/>
    <property type="match status" value="1"/>
</dbReference>
<feature type="region of interest" description="Disordered" evidence="1">
    <location>
        <begin position="828"/>
        <end position="908"/>
    </location>
</feature>
<feature type="compositionally biased region" description="Acidic residues" evidence="1">
    <location>
        <begin position="507"/>
        <end position="518"/>
    </location>
</feature>
<feature type="compositionally biased region" description="Acidic residues" evidence="1">
    <location>
        <begin position="750"/>
        <end position="762"/>
    </location>
</feature>
<evidence type="ECO:0000313" key="4">
    <source>
        <dbReference type="Proteomes" id="UP000887566"/>
    </source>
</evidence>
<feature type="region of interest" description="Disordered" evidence="1">
    <location>
        <begin position="737"/>
        <end position="762"/>
    </location>
</feature>
<feature type="compositionally biased region" description="Acidic residues" evidence="1">
    <location>
        <begin position="598"/>
        <end position="612"/>
    </location>
</feature>
<dbReference type="PROSITE" id="PS51718">
    <property type="entry name" value="G_DYNAMIN_2"/>
    <property type="match status" value="1"/>
</dbReference>
<feature type="region of interest" description="Disordered" evidence="1">
    <location>
        <begin position="947"/>
        <end position="970"/>
    </location>
</feature>
<feature type="compositionally biased region" description="Low complexity" evidence="1">
    <location>
        <begin position="828"/>
        <end position="837"/>
    </location>
</feature>
<evidence type="ECO:0000256" key="1">
    <source>
        <dbReference type="SAM" id="MobiDB-lite"/>
    </source>
</evidence>